<sequence>MAWHPLKCAILETTNSVVNQHHQPHTLCITSLFRLRTKTFQYLGIPFTSSGIDIDQLVNQRSSKATGNMGPLRQLGIRLYGIGLWPALRSYRTFIRPVLEYGIAIAALSTNQLTKLDNAQNACIKSQGF</sequence>
<evidence type="ECO:0000313" key="1">
    <source>
        <dbReference type="EMBL" id="KAG2222408.1"/>
    </source>
</evidence>
<dbReference type="AlphaFoldDB" id="A0A8H7S5D5"/>
<proteinExistence type="predicted"/>
<keyword evidence="2" id="KW-1185">Reference proteome</keyword>
<protein>
    <submittedName>
        <fullName evidence="1">Uncharacterized protein</fullName>
    </submittedName>
</protein>
<comment type="caution">
    <text evidence="1">The sequence shown here is derived from an EMBL/GenBank/DDBJ whole genome shotgun (WGS) entry which is preliminary data.</text>
</comment>
<dbReference type="OrthoDB" id="2277222at2759"/>
<dbReference type="EMBL" id="JAEPRB010000083">
    <property type="protein sequence ID" value="KAG2222408.1"/>
    <property type="molecule type" value="Genomic_DNA"/>
</dbReference>
<organism evidence="1 2">
    <name type="scientific">Circinella minor</name>
    <dbReference type="NCBI Taxonomy" id="1195481"/>
    <lineage>
        <taxon>Eukaryota</taxon>
        <taxon>Fungi</taxon>
        <taxon>Fungi incertae sedis</taxon>
        <taxon>Mucoromycota</taxon>
        <taxon>Mucoromycotina</taxon>
        <taxon>Mucoromycetes</taxon>
        <taxon>Mucorales</taxon>
        <taxon>Lichtheimiaceae</taxon>
        <taxon>Circinella</taxon>
    </lineage>
</organism>
<evidence type="ECO:0000313" key="2">
    <source>
        <dbReference type="Proteomes" id="UP000646827"/>
    </source>
</evidence>
<dbReference type="Proteomes" id="UP000646827">
    <property type="component" value="Unassembled WGS sequence"/>
</dbReference>
<accession>A0A8H7S5D5</accession>
<gene>
    <name evidence="1" type="ORF">INT45_009420</name>
</gene>
<reference evidence="1 2" key="1">
    <citation type="submission" date="2020-12" db="EMBL/GenBank/DDBJ databases">
        <title>Metabolic potential, ecology and presence of endohyphal bacteria is reflected in genomic diversity of Mucoromycotina.</title>
        <authorList>
            <person name="Muszewska A."/>
            <person name="Okrasinska A."/>
            <person name="Steczkiewicz K."/>
            <person name="Drgas O."/>
            <person name="Orlowska M."/>
            <person name="Perlinska-Lenart U."/>
            <person name="Aleksandrzak-Piekarczyk T."/>
            <person name="Szatraj K."/>
            <person name="Zielenkiewicz U."/>
            <person name="Pilsyk S."/>
            <person name="Malc E."/>
            <person name="Mieczkowski P."/>
            <person name="Kruszewska J.S."/>
            <person name="Biernat P."/>
            <person name="Pawlowska J."/>
        </authorList>
    </citation>
    <scope>NUCLEOTIDE SEQUENCE [LARGE SCALE GENOMIC DNA]</scope>
    <source>
        <strain evidence="1 2">CBS 142.35</strain>
    </source>
</reference>
<name>A0A8H7S5D5_9FUNG</name>